<gene>
    <name evidence="2" type="ORF">COY20_03205</name>
</gene>
<comment type="caution">
    <text evidence="2">The sequence shown here is derived from an EMBL/GenBank/DDBJ whole genome shotgun (WGS) entry which is preliminary data.</text>
</comment>
<reference evidence="3" key="1">
    <citation type="submission" date="2017-09" db="EMBL/GenBank/DDBJ databases">
        <title>Depth-based differentiation of microbial function through sediment-hosted aquifers and enrichment of novel symbionts in the deep terrestrial subsurface.</title>
        <authorList>
            <person name="Probst A.J."/>
            <person name="Ladd B."/>
            <person name="Jarett J.K."/>
            <person name="Geller-Mcgrath D.E."/>
            <person name="Sieber C.M.K."/>
            <person name="Emerson J.B."/>
            <person name="Anantharaman K."/>
            <person name="Thomas B.C."/>
            <person name="Malmstrom R."/>
            <person name="Stieglmeier M."/>
            <person name="Klingl A."/>
            <person name="Woyke T."/>
            <person name="Ryan C.M."/>
            <person name="Banfield J.F."/>
        </authorList>
    </citation>
    <scope>NUCLEOTIDE SEQUENCE [LARGE SCALE GENOMIC DNA]</scope>
</reference>
<dbReference type="AlphaFoldDB" id="A0A2M7TSJ8"/>
<proteinExistence type="predicted"/>
<evidence type="ECO:0000313" key="3">
    <source>
        <dbReference type="Proteomes" id="UP000229336"/>
    </source>
</evidence>
<dbReference type="Gene3D" id="3.40.50.620">
    <property type="entry name" value="HUPs"/>
    <property type="match status" value="1"/>
</dbReference>
<name>A0A2M7TSJ8_9BACT</name>
<dbReference type="InterPro" id="IPR014729">
    <property type="entry name" value="Rossmann-like_a/b/a_fold"/>
</dbReference>
<sequence length="205" mass="23436">MRNISIILGYGVFVKPNPEYQLYLNQVKKVIQKNNSDTVIVTGGFTNPSIPHLSEASSISKYLFPQSDKSNIILEEKSFTTYQNLLFSKEIIGTQLKTLDSILIIADSIRVPKVFFHALQILFGIDTKKSLTLLINESRTKNPDLLPDPISFSYQNLIVQGISLSRDPKQIAHQITDSIIESHYSEFPELHQDFIIWRKQKWGLK</sequence>
<evidence type="ECO:0000313" key="2">
    <source>
        <dbReference type="EMBL" id="PIZ58746.1"/>
    </source>
</evidence>
<dbReference type="EMBL" id="PFNX01000059">
    <property type="protein sequence ID" value="PIZ58746.1"/>
    <property type="molecule type" value="Genomic_DNA"/>
</dbReference>
<protein>
    <recommendedName>
        <fullName evidence="1">DUF218 domain-containing protein</fullName>
    </recommendedName>
</protein>
<dbReference type="Pfam" id="PF02698">
    <property type="entry name" value="DUF218"/>
    <property type="match status" value="1"/>
</dbReference>
<evidence type="ECO:0000259" key="1">
    <source>
        <dbReference type="Pfam" id="PF02698"/>
    </source>
</evidence>
<dbReference type="Proteomes" id="UP000229336">
    <property type="component" value="Unassembled WGS sequence"/>
</dbReference>
<dbReference type="InterPro" id="IPR003848">
    <property type="entry name" value="DUF218"/>
</dbReference>
<organism evidence="2 3">
    <name type="scientific">Candidatus Shapirobacteria bacterium CG_4_10_14_0_2_um_filter_40_12</name>
    <dbReference type="NCBI Taxonomy" id="1974871"/>
    <lineage>
        <taxon>Bacteria</taxon>
        <taxon>Candidatus Shapironibacteriota</taxon>
    </lineage>
</organism>
<feature type="domain" description="DUF218" evidence="1">
    <location>
        <begin position="29"/>
        <end position="115"/>
    </location>
</feature>
<dbReference type="CDD" id="cd06259">
    <property type="entry name" value="YdcF-like"/>
    <property type="match status" value="1"/>
</dbReference>
<accession>A0A2M7TSJ8</accession>